<comment type="subunit">
    <text evidence="4 6">Homodimer.</text>
</comment>
<gene>
    <name evidence="4" type="primary">kynU</name>
    <name evidence="7" type="ORF">JD78_00532</name>
</gene>
<comment type="caution">
    <text evidence="7">The sequence shown here is derived from an EMBL/GenBank/DDBJ whole genome shotgun (WGS) entry which is preliminary data.</text>
</comment>
<keyword evidence="1 4" id="KW-0662">Pyridine nucleotide biosynthesis</keyword>
<feature type="modified residue" description="N6-(pyridoxal phosphate)lysine" evidence="4">
    <location>
        <position position="239"/>
    </location>
</feature>
<reference evidence="7 8" key="1">
    <citation type="submission" date="2019-07" db="EMBL/GenBank/DDBJ databases">
        <title>R&amp;d 2014.</title>
        <authorList>
            <person name="Klenk H.-P."/>
        </authorList>
    </citation>
    <scope>NUCLEOTIDE SEQUENCE [LARGE SCALE GENOMIC DNA]</scope>
    <source>
        <strain evidence="7 8">DSM 45764</strain>
    </source>
</reference>
<dbReference type="AlphaFoldDB" id="A0A562IM96"/>
<dbReference type="InterPro" id="IPR015422">
    <property type="entry name" value="PyrdxlP-dep_Trfase_small"/>
</dbReference>
<comment type="caution">
    <text evidence="4">Lacks conserved residue(s) required for the propagation of feature annotation.</text>
</comment>
<dbReference type="NCBIfam" id="TIGR01814">
    <property type="entry name" value="kynureninase"/>
    <property type="match status" value="1"/>
</dbReference>
<evidence type="ECO:0000313" key="8">
    <source>
        <dbReference type="Proteomes" id="UP000321490"/>
    </source>
</evidence>
<protein>
    <recommendedName>
        <fullName evidence="4 5">Kynureninase</fullName>
        <ecNumber evidence="4 5">3.7.1.3</ecNumber>
    </recommendedName>
    <alternativeName>
        <fullName evidence="4">L-kynurenine hydrolase</fullName>
    </alternativeName>
</protein>
<dbReference type="RefSeq" id="WP_153360035.1">
    <property type="nucleotide sequence ID" value="NZ_ML762491.1"/>
</dbReference>
<proteinExistence type="inferred from homology"/>
<dbReference type="GO" id="GO:0005737">
    <property type="term" value="C:cytoplasm"/>
    <property type="evidence" value="ECO:0007669"/>
    <property type="project" value="UniProtKB-UniRule"/>
</dbReference>
<dbReference type="GO" id="GO:0097053">
    <property type="term" value="P:L-kynurenine catabolic process"/>
    <property type="evidence" value="ECO:0007669"/>
    <property type="project" value="UniProtKB-UniRule"/>
</dbReference>
<dbReference type="InterPro" id="IPR010111">
    <property type="entry name" value="Kynureninase"/>
</dbReference>
<dbReference type="EC" id="3.7.1.3" evidence="4 5"/>
<dbReference type="InterPro" id="IPR015421">
    <property type="entry name" value="PyrdxlP-dep_Trfase_major"/>
</dbReference>
<dbReference type="GO" id="GO:0019441">
    <property type="term" value="P:L-tryptophan catabolic process to kynurenine"/>
    <property type="evidence" value="ECO:0007669"/>
    <property type="project" value="TreeGrafter"/>
</dbReference>
<dbReference type="PIRSF" id="PIRSF038800">
    <property type="entry name" value="KYNU"/>
    <property type="match status" value="1"/>
</dbReference>
<dbReference type="HAMAP" id="MF_01970">
    <property type="entry name" value="Kynureninase"/>
    <property type="match status" value="1"/>
</dbReference>
<dbReference type="Gene3D" id="3.90.1150.10">
    <property type="entry name" value="Aspartate Aminotransferase, domain 1"/>
    <property type="match status" value="1"/>
</dbReference>
<evidence type="ECO:0000256" key="1">
    <source>
        <dbReference type="ARBA" id="ARBA00022642"/>
    </source>
</evidence>
<comment type="catalytic activity">
    <reaction evidence="4 6">
        <text>L-kynurenine + H2O = anthranilate + L-alanine + H(+)</text>
        <dbReference type="Rhea" id="RHEA:16813"/>
        <dbReference type="ChEBI" id="CHEBI:15377"/>
        <dbReference type="ChEBI" id="CHEBI:15378"/>
        <dbReference type="ChEBI" id="CHEBI:16567"/>
        <dbReference type="ChEBI" id="CHEBI:57959"/>
        <dbReference type="ChEBI" id="CHEBI:57972"/>
        <dbReference type="EC" id="3.7.1.3"/>
    </reaction>
</comment>
<comment type="pathway">
    <text evidence="4 6">Amino-acid degradation; L-kynurenine degradation; L-alanine and anthranilate from L-kynurenine: step 1/1.</text>
</comment>
<dbReference type="PANTHER" id="PTHR14084:SF0">
    <property type="entry name" value="KYNURENINASE"/>
    <property type="match status" value="1"/>
</dbReference>
<dbReference type="GO" id="GO:0009435">
    <property type="term" value="P:NAD+ biosynthetic process"/>
    <property type="evidence" value="ECO:0007669"/>
    <property type="project" value="UniProtKB-UniRule"/>
</dbReference>
<feature type="binding site" evidence="4">
    <location>
        <position position="213"/>
    </location>
    <ligand>
        <name>pyridoxal 5'-phosphate</name>
        <dbReference type="ChEBI" id="CHEBI:597326"/>
    </ligand>
</feature>
<feature type="binding site" evidence="4">
    <location>
        <position position="216"/>
    </location>
    <ligand>
        <name>pyridoxal 5'-phosphate</name>
        <dbReference type="ChEBI" id="CHEBI:597326"/>
    </ligand>
</feature>
<organism evidence="7 8">
    <name type="scientific">Modestobacter roseus</name>
    <dbReference type="NCBI Taxonomy" id="1181884"/>
    <lineage>
        <taxon>Bacteria</taxon>
        <taxon>Bacillati</taxon>
        <taxon>Actinomycetota</taxon>
        <taxon>Actinomycetes</taxon>
        <taxon>Geodermatophilales</taxon>
        <taxon>Geodermatophilaceae</taxon>
        <taxon>Modestobacter</taxon>
    </lineage>
</organism>
<comment type="catalytic activity">
    <reaction evidence="6">
        <text>3-hydroxy-L-kynurenine + H2O = 3-hydroxyanthranilate + L-alanine + H(+)</text>
        <dbReference type="Rhea" id="RHEA:25143"/>
        <dbReference type="ChEBI" id="CHEBI:15377"/>
        <dbReference type="ChEBI" id="CHEBI:15378"/>
        <dbReference type="ChEBI" id="CHEBI:36559"/>
        <dbReference type="ChEBI" id="CHEBI:57972"/>
        <dbReference type="ChEBI" id="CHEBI:58125"/>
        <dbReference type="EC" id="3.7.1.3"/>
    </reaction>
</comment>
<dbReference type="OrthoDB" id="9812626at2"/>
<feature type="binding site" evidence="4">
    <location>
        <begin position="136"/>
        <end position="139"/>
    </location>
    <ligand>
        <name>pyridoxal 5'-phosphate</name>
        <dbReference type="ChEBI" id="CHEBI:597326"/>
    </ligand>
</feature>
<dbReference type="UniPathway" id="UPA00253">
    <property type="reaction ID" value="UER00329"/>
</dbReference>
<dbReference type="EMBL" id="VLKF01000001">
    <property type="protein sequence ID" value="TWH72028.1"/>
    <property type="molecule type" value="Genomic_DNA"/>
</dbReference>
<dbReference type="Proteomes" id="UP000321490">
    <property type="component" value="Unassembled WGS sequence"/>
</dbReference>
<feature type="binding site" evidence="4">
    <location>
        <position position="238"/>
    </location>
    <ligand>
        <name>pyridoxal 5'-phosphate</name>
        <dbReference type="ChEBI" id="CHEBI:597326"/>
    </ligand>
</feature>
<evidence type="ECO:0000256" key="5">
    <source>
        <dbReference type="NCBIfam" id="TIGR01814"/>
    </source>
</evidence>
<dbReference type="Pfam" id="PF22580">
    <property type="entry name" value="KYNU_C"/>
    <property type="match status" value="1"/>
</dbReference>
<comment type="similarity">
    <text evidence="4 6">Belongs to the kynureninase family.</text>
</comment>
<keyword evidence="3 4" id="KW-0663">Pyridoxal phosphate</keyword>
<keyword evidence="8" id="KW-1185">Reference proteome</keyword>
<dbReference type="SUPFAM" id="SSF53383">
    <property type="entry name" value="PLP-dependent transferases"/>
    <property type="match status" value="1"/>
</dbReference>
<feature type="binding site" evidence="4">
    <location>
        <position position="268"/>
    </location>
    <ligand>
        <name>pyridoxal 5'-phosphate</name>
        <dbReference type="ChEBI" id="CHEBI:597326"/>
    </ligand>
</feature>
<dbReference type="InterPro" id="IPR015424">
    <property type="entry name" value="PyrdxlP-dep_Trfase"/>
</dbReference>
<comment type="cofactor">
    <cofactor evidence="4 6">
        <name>pyridoxal 5'-phosphate</name>
        <dbReference type="ChEBI" id="CHEBI:597326"/>
    </cofactor>
</comment>
<sequence>MHPSPSTDLSRAAALAADAADPLAGFRARFTGTDDDGPDRLLYLDGNSLGRLPVETPAAVARAVEQEWGQGLVGSWADWIGHARRIGDLLAAGVLGARPGEVLVSDSTSIDLYKLLVAAADARPGRDVLVCCADDFPTDRYVVAGVAEQRGMTVREVEAHVDEGLDPGVLAAALDERVAVVVLSQVAYRSGALVDVAEVTRLARAAGALVVWDLSHGAGAVPAELTAAGADLAVGCTYKHLNGGPGAPAFLYVRRELQDQLRQPIWGWFGQRDQFAMGPAYEPAEGVDRFAVGTPPVLAMAAVEVGVRITAEAGVERIAAKGRALTGLVVELADAWLAEHGVSVASPRDPARRGAHVSLTHPAAWQLTQALIDRGVVPDFRTPDRLRLGPAPLYTRFVDVWDAMARLRTVVADGSWTTYPTERARVT</sequence>
<feature type="binding site" evidence="4">
    <location>
        <position position="294"/>
    </location>
    <ligand>
        <name>pyridoxal 5'-phosphate</name>
        <dbReference type="ChEBI" id="CHEBI:597326"/>
    </ligand>
</feature>
<comment type="function">
    <text evidence="4 6">Catalyzes the cleavage of L-kynurenine (L-Kyn) and L-3-hydroxykynurenine (L-3OHKyn) into anthranilic acid (AA) and 3-hydroxyanthranilic acid (3-OHAA), respectively.</text>
</comment>
<evidence type="ECO:0000256" key="4">
    <source>
        <dbReference type="HAMAP-Rule" id="MF_01970"/>
    </source>
</evidence>
<dbReference type="GO" id="GO:0030429">
    <property type="term" value="F:kynureninase activity"/>
    <property type="evidence" value="ECO:0007669"/>
    <property type="project" value="UniProtKB-UniRule"/>
</dbReference>
<keyword evidence="2 4" id="KW-0378">Hydrolase</keyword>
<feature type="binding site" evidence="4">
    <location>
        <position position="109"/>
    </location>
    <ligand>
        <name>pyridoxal 5'-phosphate</name>
        <dbReference type="ChEBI" id="CHEBI:597326"/>
    </ligand>
</feature>
<dbReference type="UniPathway" id="UPA00334">
    <property type="reaction ID" value="UER00455"/>
</dbReference>
<dbReference type="Gene3D" id="3.40.640.10">
    <property type="entry name" value="Type I PLP-dependent aspartate aminotransferase-like (Major domain)"/>
    <property type="match status" value="1"/>
</dbReference>
<dbReference type="GO" id="GO:0030170">
    <property type="term" value="F:pyridoxal phosphate binding"/>
    <property type="evidence" value="ECO:0007669"/>
    <property type="project" value="UniProtKB-UniRule"/>
</dbReference>
<comment type="pathway">
    <text evidence="4 6">Cofactor biosynthesis; NAD(+) biosynthesis; quinolinate from L-kynurenine: step 2/3.</text>
</comment>
<feature type="binding site" evidence="4">
    <location>
        <position position="108"/>
    </location>
    <ligand>
        <name>pyridoxal 5'-phosphate</name>
        <dbReference type="ChEBI" id="CHEBI:597326"/>
    </ligand>
</feature>
<name>A0A562IM96_9ACTN</name>
<evidence type="ECO:0000256" key="6">
    <source>
        <dbReference type="PIRNR" id="PIRNR038800"/>
    </source>
</evidence>
<dbReference type="GO" id="GO:0043420">
    <property type="term" value="P:anthranilate metabolic process"/>
    <property type="evidence" value="ECO:0007669"/>
    <property type="project" value="TreeGrafter"/>
</dbReference>
<dbReference type="GO" id="GO:0019805">
    <property type="term" value="P:quinolinate biosynthetic process"/>
    <property type="evidence" value="ECO:0007669"/>
    <property type="project" value="UniProtKB-UniRule"/>
</dbReference>
<evidence type="ECO:0000313" key="7">
    <source>
        <dbReference type="EMBL" id="TWH72028.1"/>
    </source>
</evidence>
<dbReference type="PANTHER" id="PTHR14084">
    <property type="entry name" value="KYNURENINASE"/>
    <property type="match status" value="1"/>
</dbReference>
<accession>A0A562IM96</accession>
<evidence type="ECO:0000256" key="3">
    <source>
        <dbReference type="ARBA" id="ARBA00022898"/>
    </source>
</evidence>
<evidence type="ECO:0000256" key="2">
    <source>
        <dbReference type="ARBA" id="ARBA00022801"/>
    </source>
</evidence>